<dbReference type="InterPro" id="IPR050277">
    <property type="entry name" value="Sodium:Solute_Symporter"/>
</dbReference>
<proteinExistence type="inferred from homology"/>
<evidence type="ECO:0000256" key="3">
    <source>
        <dbReference type="ARBA" id="ARBA00022448"/>
    </source>
</evidence>
<feature type="transmembrane region" description="Helical" evidence="14">
    <location>
        <begin position="37"/>
        <end position="56"/>
    </location>
</feature>
<evidence type="ECO:0008006" key="17">
    <source>
        <dbReference type="Google" id="ProtNLM"/>
    </source>
</evidence>
<evidence type="ECO:0000256" key="9">
    <source>
        <dbReference type="ARBA" id="ARBA00023065"/>
    </source>
</evidence>
<dbReference type="OrthoDB" id="9764438at2"/>
<evidence type="ECO:0000256" key="1">
    <source>
        <dbReference type="ARBA" id="ARBA00004651"/>
    </source>
</evidence>
<evidence type="ECO:0000256" key="10">
    <source>
        <dbReference type="ARBA" id="ARBA00023136"/>
    </source>
</evidence>
<evidence type="ECO:0000256" key="13">
    <source>
        <dbReference type="SAM" id="Coils"/>
    </source>
</evidence>
<feature type="transmembrane region" description="Helical" evidence="14">
    <location>
        <begin position="6"/>
        <end position="25"/>
    </location>
</feature>
<evidence type="ECO:0000256" key="2">
    <source>
        <dbReference type="ARBA" id="ARBA00006434"/>
    </source>
</evidence>
<dbReference type="AlphaFoldDB" id="A0A364NNT2"/>
<keyword evidence="10 14" id="KW-0472">Membrane</keyword>
<dbReference type="GO" id="GO:0006814">
    <property type="term" value="P:sodium ion transport"/>
    <property type="evidence" value="ECO:0007669"/>
    <property type="project" value="UniProtKB-KW"/>
</dbReference>
<dbReference type="RefSeq" id="WP_112158642.1">
    <property type="nucleotide sequence ID" value="NZ_QKRX01000004.1"/>
</dbReference>
<feature type="transmembrane region" description="Helical" evidence="14">
    <location>
        <begin position="62"/>
        <end position="85"/>
    </location>
</feature>
<name>A0A364NNT2_9GAMM</name>
<keyword evidence="16" id="KW-1185">Reference proteome</keyword>
<feature type="transmembrane region" description="Helical" evidence="14">
    <location>
        <begin position="374"/>
        <end position="395"/>
    </location>
</feature>
<comment type="caution">
    <text evidence="15">The sequence shown here is derived from an EMBL/GenBank/DDBJ whole genome shotgun (WGS) entry which is preliminary data.</text>
</comment>
<keyword evidence="11" id="KW-0739">Sodium transport</keyword>
<dbReference type="InterPro" id="IPR001734">
    <property type="entry name" value="Na/solute_symporter"/>
</dbReference>
<evidence type="ECO:0000313" key="16">
    <source>
        <dbReference type="Proteomes" id="UP000250744"/>
    </source>
</evidence>
<evidence type="ECO:0000256" key="4">
    <source>
        <dbReference type="ARBA" id="ARBA00022475"/>
    </source>
</evidence>
<evidence type="ECO:0000256" key="12">
    <source>
        <dbReference type="ARBA" id="ARBA00033708"/>
    </source>
</evidence>
<dbReference type="GO" id="GO:0015293">
    <property type="term" value="F:symporter activity"/>
    <property type="evidence" value="ECO:0007669"/>
    <property type="project" value="UniProtKB-KW"/>
</dbReference>
<feature type="transmembrane region" description="Helical" evidence="14">
    <location>
        <begin position="199"/>
        <end position="221"/>
    </location>
</feature>
<keyword evidence="7 14" id="KW-1133">Transmembrane helix</keyword>
<gene>
    <name evidence="15" type="ORF">DN062_07120</name>
</gene>
<dbReference type="PANTHER" id="PTHR48086:SF3">
    <property type="entry name" value="SODIUM_PROLINE SYMPORTER"/>
    <property type="match status" value="1"/>
</dbReference>
<dbReference type="PANTHER" id="PTHR48086">
    <property type="entry name" value="SODIUM/PROLINE SYMPORTER-RELATED"/>
    <property type="match status" value="1"/>
</dbReference>
<evidence type="ECO:0000256" key="14">
    <source>
        <dbReference type="SAM" id="Phobius"/>
    </source>
</evidence>
<evidence type="ECO:0000256" key="5">
    <source>
        <dbReference type="ARBA" id="ARBA00022692"/>
    </source>
</evidence>
<evidence type="ECO:0000256" key="11">
    <source>
        <dbReference type="ARBA" id="ARBA00023201"/>
    </source>
</evidence>
<organism evidence="15 16">
    <name type="scientific">Nitrincola tibetensis</name>
    <dbReference type="NCBI Taxonomy" id="2219697"/>
    <lineage>
        <taxon>Bacteria</taxon>
        <taxon>Pseudomonadati</taxon>
        <taxon>Pseudomonadota</taxon>
        <taxon>Gammaproteobacteria</taxon>
        <taxon>Oceanospirillales</taxon>
        <taxon>Oceanospirillaceae</taxon>
        <taxon>Nitrincola</taxon>
    </lineage>
</organism>
<dbReference type="GO" id="GO:0005886">
    <property type="term" value="C:plasma membrane"/>
    <property type="evidence" value="ECO:0007669"/>
    <property type="project" value="UniProtKB-SubCell"/>
</dbReference>
<keyword evidence="8" id="KW-0915">Sodium</keyword>
<feature type="transmembrane region" description="Helical" evidence="14">
    <location>
        <begin position="326"/>
        <end position="353"/>
    </location>
</feature>
<evidence type="ECO:0000256" key="8">
    <source>
        <dbReference type="ARBA" id="ARBA00023053"/>
    </source>
</evidence>
<feature type="coiled-coil region" evidence="13">
    <location>
        <begin position="663"/>
        <end position="697"/>
    </location>
</feature>
<feature type="transmembrane region" description="Helical" evidence="14">
    <location>
        <begin position="241"/>
        <end position="259"/>
    </location>
</feature>
<keyword evidence="9" id="KW-0406">Ion transport</keyword>
<dbReference type="EMBL" id="QKRX01000004">
    <property type="protein sequence ID" value="RAU18537.1"/>
    <property type="molecule type" value="Genomic_DNA"/>
</dbReference>
<dbReference type="Gene3D" id="1.20.1730.10">
    <property type="entry name" value="Sodium/glucose cotransporter"/>
    <property type="match status" value="1"/>
</dbReference>
<keyword evidence="4" id="KW-1003">Cell membrane</keyword>
<feature type="transmembrane region" description="Helical" evidence="14">
    <location>
        <begin position="280"/>
        <end position="306"/>
    </location>
</feature>
<dbReference type="PROSITE" id="PS50283">
    <property type="entry name" value="NA_SOLUT_SYMP_3"/>
    <property type="match status" value="1"/>
</dbReference>
<evidence type="ECO:0000313" key="15">
    <source>
        <dbReference type="EMBL" id="RAU18537.1"/>
    </source>
</evidence>
<accession>A0A364NNT2</accession>
<keyword evidence="13" id="KW-0175">Coiled coil</keyword>
<feature type="transmembrane region" description="Helical" evidence="14">
    <location>
        <begin position="116"/>
        <end position="137"/>
    </location>
</feature>
<evidence type="ECO:0000256" key="6">
    <source>
        <dbReference type="ARBA" id="ARBA00022847"/>
    </source>
</evidence>
<feature type="transmembrane region" description="Helical" evidence="14">
    <location>
        <begin position="401"/>
        <end position="427"/>
    </location>
</feature>
<comment type="similarity">
    <text evidence="2">Belongs to the sodium:solute symporter (SSF) (TC 2.A.21) family.</text>
</comment>
<dbReference type="InterPro" id="IPR038377">
    <property type="entry name" value="Na/Glc_symporter_sf"/>
</dbReference>
<protein>
    <recommendedName>
        <fullName evidence="17">Sodium:solute symporter</fullName>
    </recommendedName>
</protein>
<keyword evidence="3" id="KW-0813">Transport</keyword>
<comment type="catalytic activity">
    <reaction evidence="12">
        <text>L-proline(in) + Na(+)(in) = L-proline(out) + Na(+)(out)</text>
        <dbReference type="Rhea" id="RHEA:28967"/>
        <dbReference type="ChEBI" id="CHEBI:29101"/>
        <dbReference type="ChEBI" id="CHEBI:60039"/>
    </reaction>
</comment>
<feature type="transmembrane region" description="Helical" evidence="14">
    <location>
        <begin position="434"/>
        <end position="457"/>
    </location>
</feature>
<sequence>MFSAHSVILVVLVYMALLFGLAVWVDRRTRHRSNSAMPAWVYALSMAVFFTSWTFYGSVGFAVQSGLLFFAIYIGALLSVVLWPITLKRMVAAKEVFRITSIADFISTRYRRSQRIAALVTVIVLTSISPYIALQLTAVVNSFNMITGAPANSNWDITGLTITLVMLAFTIIFGIRHLDPTERHSGMIGMLVAECVVKLLSFLLVGAFILISVFGGVSGFFDTFDGQDKSLILRFQNQDSPGLTWLTLIVLGFAAMQLLPRQFHVSVVESSHQSHVKTAMWMFPAYLILINIFVIPIALAGTVMGLPAGSADFFMILIPQFLGNDLMALVAFMGGFAAATGMIIISTMTLATMTSNHLVLPLCEKIKWLEPLQGYLLQVRWFTAALVLLSSYTLAMVLSNSYFLAAMGLISFAGILQLLPAVFLGMFWRKGNSVGAFCGLFVGYILWGWTLIIPSMINEGWLPVSILDAGPWGISWLRPEAFLGIDFLPPLIHSVFWSMLFNVLCYIAGSWFYHPQKHERSLTREFLAAMLSKGQFSGKARPTGLDAYIALEPKLVEAYDLIARYLSKEKADEAISRITEDLQVETKAHITIIELMEFHRMLEHILAGSIGAASAHTAIEERINYNEREAADLKALYSHIVSELQGQSRVDEAKGDGGGYLFLDQMQSQIDDLEALVSSQKRQIETLEAKLDQRYEEIFAYRVEAQKLKVESDNLRKRLAEDTTSD</sequence>
<reference evidence="15 16" key="1">
    <citation type="submission" date="2018-06" db="EMBL/GenBank/DDBJ databases">
        <title>Nitrincola tibetense sp. nov., isolated from Lake XuguoCo on Tibetan Plateau.</title>
        <authorList>
            <person name="Xing P."/>
        </authorList>
    </citation>
    <scope>NUCLEOTIDE SEQUENCE [LARGE SCALE GENOMIC DNA]</scope>
    <source>
        <strain evidence="16">xg18</strain>
    </source>
</reference>
<feature type="transmembrane region" description="Helical" evidence="14">
    <location>
        <begin position="495"/>
        <end position="514"/>
    </location>
</feature>
<feature type="transmembrane region" description="Helical" evidence="14">
    <location>
        <begin position="157"/>
        <end position="178"/>
    </location>
</feature>
<dbReference type="Proteomes" id="UP000250744">
    <property type="component" value="Unassembled WGS sequence"/>
</dbReference>
<evidence type="ECO:0000256" key="7">
    <source>
        <dbReference type="ARBA" id="ARBA00022989"/>
    </source>
</evidence>
<dbReference type="CDD" id="cd10322">
    <property type="entry name" value="SLC5sbd"/>
    <property type="match status" value="1"/>
</dbReference>
<comment type="subcellular location">
    <subcellularLocation>
        <location evidence="1">Cell membrane</location>
        <topology evidence="1">Multi-pass membrane protein</topology>
    </subcellularLocation>
</comment>
<keyword evidence="5 14" id="KW-0812">Transmembrane</keyword>
<keyword evidence="6" id="KW-0769">Symport</keyword>